<accession>A0ABX4J3G3</accession>
<gene>
    <name evidence="2" type="ORF">CO662_21870</name>
</gene>
<dbReference type="Pfam" id="PF06527">
    <property type="entry name" value="TniQ"/>
    <property type="match status" value="1"/>
</dbReference>
<evidence type="ECO:0000259" key="1">
    <source>
        <dbReference type="Pfam" id="PF06527"/>
    </source>
</evidence>
<dbReference type="RefSeq" id="WP_097543936.1">
    <property type="nucleotide sequence ID" value="NZ_NWSL01000014.1"/>
</dbReference>
<dbReference type="Proteomes" id="UP000219972">
    <property type="component" value="Unassembled WGS sequence"/>
</dbReference>
<dbReference type="InterPro" id="IPR009492">
    <property type="entry name" value="TniQ"/>
</dbReference>
<dbReference type="EMBL" id="NWSL01000014">
    <property type="protein sequence ID" value="PDS49724.1"/>
    <property type="molecule type" value="Genomic_DNA"/>
</dbReference>
<protein>
    <recommendedName>
        <fullName evidence="1">TniQ domain-containing protein</fullName>
    </recommendedName>
</protein>
<keyword evidence="3" id="KW-1185">Reference proteome</keyword>
<sequence length="612" mass="68402">MTRLSRTVVVHHDEHAMSVVARLAAAQDQRLSDFCRHLGIDLRGVARGRDEALRELAYLANVNFSTLQRRSLIRHDDFYAIGEERLLPGNLTYHLVRYCPHCLAEDRAHGSGSLKSRPYGRLSWLVSFVSSCPIHEVSLLAPIARGLELARISSEFSFNEFDASTDPKMAPSAEVTEFERYVCSALAGGRKKEDSFLDELPLHVAGSLCELVGAVLSHGRVYGKAGDNFAAMRQLGFGTLHRSGTPLKEFFRELAVERRSKNKVSTARTSHRHVYRLLKAGMKHPDFDSVREIFREASIEELPLGPGDNVFGPIEARRFHSLWTAYKEFGITPSYLGKMLEADGIISNYDPRLPACATIVPEHIMVSFIERKRHPFDGLKARDFLGVTAAVFERLLALELLAPLSHSAKRGTAEPLYDPQAAKSLLKRLRGNATSTPAPNAFVDILEVRAAAGCTLAEVLDLLTSHTLTRVHFDETRPGLLSILVDPREVRETVEKRSPNIVPVEFAHPNLGPIALRDIWRLVDAGHLTKVDVPHHINCKPWSVLTAWSVELFEERYASLDKLAARLLTDARLLRRELEAEGVAPFLNNPRPERALYEVAEVARLKLGEALR</sequence>
<comment type="caution">
    <text evidence="2">The sequence shown here is derived from an EMBL/GenBank/DDBJ whole genome shotgun (WGS) entry which is preliminary data.</text>
</comment>
<reference evidence="2 3" key="1">
    <citation type="submission" date="2017-09" db="EMBL/GenBank/DDBJ databases">
        <title>Comparative genomics of rhizobia isolated from Phaseolus vulgaris in China.</title>
        <authorList>
            <person name="Tong W."/>
        </authorList>
    </citation>
    <scope>NUCLEOTIDE SEQUENCE [LARGE SCALE GENOMIC DNA]</scope>
    <source>
        <strain evidence="2 3">Y27</strain>
    </source>
</reference>
<name>A0ABX4J3G3_9HYPH</name>
<evidence type="ECO:0000313" key="3">
    <source>
        <dbReference type="Proteomes" id="UP000219972"/>
    </source>
</evidence>
<feature type="domain" description="TniQ" evidence="1">
    <location>
        <begin position="7"/>
        <end position="139"/>
    </location>
</feature>
<proteinExistence type="predicted"/>
<evidence type="ECO:0000313" key="2">
    <source>
        <dbReference type="EMBL" id="PDS49724.1"/>
    </source>
</evidence>
<organism evidence="2 3">
    <name type="scientific">Rhizobium anhuiense</name>
    <dbReference type="NCBI Taxonomy" id="1184720"/>
    <lineage>
        <taxon>Bacteria</taxon>
        <taxon>Pseudomonadati</taxon>
        <taxon>Pseudomonadota</taxon>
        <taxon>Alphaproteobacteria</taxon>
        <taxon>Hyphomicrobiales</taxon>
        <taxon>Rhizobiaceae</taxon>
        <taxon>Rhizobium/Agrobacterium group</taxon>
        <taxon>Rhizobium</taxon>
    </lineage>
</organism>